<reference evidence="6 7" key="1">
    <citation type="submission" date="2024-02" db="EMBL/GenBank/DDBJ databases">
        <authorList>
            <person name="Chen Y."/>
            <person name="Shah S."/>
            <person name="Dougan E. K."/>
            <person name="Thang M."/>
            <person name="Chan C."/>
        </authorList>
    </citation>
    <scope>NUCLEOTIDE SEQUENCE [LARGE SCALE GENOMIC DNA]</scope>
</reference>
<sequence>MSEHEAEELLGLSEKRVMSRMPGAKVAGVAAMVMSLAACAAIGFTSGQQSAGAGKAFLGLSSVSSASCVTPEPVDCTLPEEAKKSLVFISSTALETPEALKTWKTLVGKLPKPTDRALDAQPLAGLKVLLLEDAGILKADFWDKASENHNNPRAMNYEKVKSSSGLNFAPSDVEAWTDGFQHLDGSFSYDNSGADGLGGIGLDDGAFTKVSIFGLCASKEQAKALFELQSKKIHPQVVMKVKDTNPCIKKFEKILYGSSIIFANGGNPDMLGFVLKKFAPQLAELIQKRVQEGTLLYMGRSAGGMVGGSDFALTYEPSPVLTTTLLGKDTTGLALAGKCALRPHIKNHLWDIPSKVYSTATGEKVILAANGEGLFCDQGCCGMTGKTELTDANAVQNAGMSATRLAKAYRQAYRSYEPDRFFDEQPEAPTCGSASAKVLLTSSGLQDASKEQFLSLVARLPLDLQSLKVVSLDDAAFLSEGFWDAANRDFAAPDQLNYLKVQSSTELGMVQEATQGFKGLRAGRAPAVDDTFLELGILPSSISHLGAFDQCASDEQKSALFTLQSQHRAPEVPMTAEDTSCVEELVSKIQEADVLVMSEGNVDFLAYVYKKFAPKLGQAIVDRVNSGEAVFLGLGAGSVLAGKSTAAAGQTGSQILTQLLKDDLSGFGLAGNCAVRPHWDSDAQWWDTTSALFEDAFRIDFVGLPDGSALICGSGSGCKLSGDAAVAKLSGADHGGLHRGRVHLAMDEAFD</sequence>
<accession>A0ABP0M949</accession>
<keyword evidence="5" id="KW-0472">Membrane</keyword>
<evidence type="ECO:0000313" key="6">
    <source>
        <dbReference type="EMBL" id="CAK9048031.1"/>
    </source>
</evidence>
<name>A0ABP0M949_9DINO</name>
<dbReference type="InterPro" id="IPR005320">
    <property type="entry name" value="Peptidase_S51"/>
</dbReference>
<keyword evidence="3" id="KW-0378">Hydrolase</keyword>
<gene>
    <name evidence="6" type="ORF">SCF082_LOCUS26817</name>
</gene>
<dbReference type="Proteomes" id="UP001642464">
    <property type="component" value="Unassembled WGS sequence"/>
</dbReference>
<keyword evidence="4" id="KW-0720">Serine protease</keyword>
<dbReference type="Pfam" id="PF03575">
    <property type="entry name" value="Peptidase_S51"/>
    <property type="match status" value="2"/>
</dbReference>
<dbReference type="InterPro" id="IPR029062">
    <property type="entry name" value="Class_I_gatase-like"/>
</dbReference>
<keyword evidence="2" id="KW-0645">Protease</keyword>
<dbReference type="EMBL" id="CAXAMM010020502">
    <property type="protein sequence ID" value="CAK9048031.1"/>
    <property type="molecule type" value="Genomic_DNA"/>
</dbReference>
<comment type="similarity">
    <text evidence="1">Belongs to the peptidase S51 family.</text>
</comment>
<feature type="transmembrane region" description="Helical" evidence="5">
    <location>
        <begin position="26"/>
        <end position="44"/>
    </location>
</feature>
<evidence type="ECO:0000256" key="1">
    <source>
        <dbReference type="ARBA" id="ARBA00006534"/>
    </source>
</evidence>
<protein>
    <submittedName>
        <fullName evidence="6">SPX domain-containing membrane protein</fullName>
    </submittedName>
</protein>
<keyword evidence="7" id="KW-1185">Reference proteome</keyword>
<organism evidence="6 7">
    <name type="scientific">Durusdinium trenchii</name>
    <dbReference type="NCBI Taxonomy" id="1381693"/>
    <lineage>
        <taxon>Eukaryota</taxon>
        <taxon>Sar</taxon>
        <taxon>Alveolata</taxon>
        <taxon>Dinophyceae</taxon>
        <taxon>Suessiales</taxon>
        <taxon>Symbiodiniaceae</taxon>
        <taxon>Durusdinium</taxon>
    </lineage>
</organism>
<keyword evidence="5" id="KW-0812">Transmembrane</keyword>
<proteinExistence type="inferred from homology"/>
<dbReference type="Gene3D" id="3.40.50.880">
    <property type="match status" value="2"/>
</dbReference>
<keyword evidence="5" id="KW-1133">Transmembrane helix</keyword>
<evidence type="ECO:0000256" key="4">
    <source>
        <dbReference type="ARBA" id="ARBA00022825"/>
    </source>
</evidence>
<comment type="caution">
    <text evidence="6">The sequence shown here is derived from an EMBL/GenBank/DDBJ whole genome shotgun (WGS) entry which is preliminary data.</text>
</comment>
<evidence type="ECO:0000313" key="7">
    <source>
        <dbReference type="Proteomes" id="UP001642464"/>
    </source>
</evidence>
<evidence type="ECO:0000256" key="3">
    <source>
        <dbReference type="ARBA" id="ARBA00022801"/>
    </source>
</evidence>
<evidence type="ECO:0000256" key="2">
    <source>
        <dbReference type="ARBA" id="ARBA00022670"/>
    </source>
</evidence>
<evidence type="ECO:0000256" key="5">
    <source>
        <dbReference type="SAM" id="Phobius"/>
    </source>
</evidence>